<dbReference type="EMBL" id="NEMB01000003">
    <property type="protein sequence ID" value="PQQ66730.1"/>
    <property type="molecule type" value="Genomic_DNA"/>
</dbReference>
<gene>
    <name evidence="2" type="ORF">B9R14_08190</name>
</gene>
<protein>
    <recommendedName>
        <fullName evidence="1">Copper amine oxidase-like N-terminal domain-containing protein</fullName>
    </recommendedName>
</protein>
<name>A0A2S8RAB8_9FIRM</name>
<organism evidence="2 3">
    <name type="scientific">Acetivibrio saccincola</name>
    <dbReference type="NCBI Taxonomy" id="1677857"/>
    <lineage>
        <taxon>Bacteria</taxon>
        <taxon>Bacillati</taxon>
        <taxon>Bacillota</taxon>
        <taxon>Clostridia</taxon>
        <taxon>Eubacteriales</taxon>
        <taxon>Oscillospiraceae</taxon>
        <taxon>Acetivibrio</taxon>
    </lineage>
</organism>
<dbReference type="Gene3D" id="3.30.457.10">
    <property type="entry name" value="Copper amine oxidase-like, N-terminal domain"/>
    <property type="match status" value="1"/>
</dbReference>
<dbReference type="InterPro" id="IPR012854">
    <property type="entry name" value="Cu_amine_oxidase-like_N"/>
</dbReference>
<proteinExistence type="predicted"/>
<dbReference type="Proteomes" id="UP000239720">
    <property type="component" value="Unassembled WGS sequence"/>
</dbReference>
<evidence type="ECO:0000259" key="1">
    <source>
        <dbReference type="Pfam" id="PF07833"/>
    </source>
</evidence>
<dbReference type="InterPro" id="IPR036582">
    <property type="entry name" value="Mao_N_sf"/>
</dbReference>
<evidence type="ECO:0000313" key="3">
    <source>
        <dbReference type="Proteomes" id="UP000239720"/>
    </source>
</evidence>
<accession>A0A2S8RAB8</accession>
<dbReference type="AlphaFoldDB" id="A0A2S8RAB8"/>
<comment type="caution">
    <text evidence="2">The sequence shown here is derived from an EMBL/GenBank/DDBJ whole genome shotgun (WGS) entry which is preliminary data.</text>
</comment>
<feature type="domain" description="Copper amine oxidase-like N-terminal" evidence="1">
    <location>
        <begin position="32"/>
        <end position="141"/>
    </location>
</feature>
<dbReference type="RefSeq" id="WP_105367999.1">
    <property type="nucleotide sequence ID" value="NZ_NEMB01000003.1"/>
</dbReference>
<dbReference type="Pfam" id="PF07833">
    <property type="entry name" value="Cu_amine_oxidN1"/>
    <property type="match status" value="1"/>
</dbReference>
<dbReference type="SUPFAM" id="SSF55383">
    <property type="entry name" value="Copper amine oxidase, domain N"/>
    <property type="match status" value="1"/>
</dbReference>
<sequence>MKKIITAIIVAMILPVMAGMLIVSANENVSVTVDGEKVVFPDAKPFIDENGRTLIPVRFVTEDLGATVEWNAEDREVYITKDKANVLIRIGQERILVNGITKTMDTKAIIRYDRTYVPIRYVAEGLGATVGWDAGTRTVIITTIKDVDPTPIPTQTPSNTPPEKDPVTGWITVKENIQDVEYSMSIRWDPDNEILNKRYDAAEKMFAERYGEDIAKEIFAYVRLKQTRPYVLEYKRFKMNSQFITVAGKGAGLDIKVWKEGVILK</sequence>
<evidence type="ECO:0000313" key="2">
    <source>
        <dbReference type="EMBL" id="PQQ66730.1"/>
    </source>
</evidence>
<dbReference type="OrthoDB" id="268113at2"/>
<reference evidence="2 3" key="1">
    <citation type="journal article" date="2018" name="Syst. Appl. Microbiol.">
        <title>Characterization and high-quality draft genome sequence of Herbivorax saccincola A7, an anaerobic, alkaliphilic, thermophilic, cellulolytic, and xylanolytic bacterium.</title>
        <authorList>
            <person name="Aikawa S."/>
            <person name="Baramee S."/>
            <person name="Sermsathanaswadi J."/>
            <person name="Thianheng P."/>
            <person name="Tachaapaikoon C."/>
            <person name="Shikata A."/>
            <person name="Waeonukul R."/>
            <person name="Pason P."/>
            <person name="Ratanakhanokchai K."/>
            <person name="Kosugi A."/>
        </authorList>
    </citation>
    <scope>NUCLEOTIDE SEQUENCE [LARGE SCALE GENOMIC DNA]</scope>
    <source>
        <strain evidence="2 3">A7</strain>
    </source>
</reference>